<dbReference type="RefSeq" id="WP_013825276.1">
    <property type="nucleotide sequence ID" value="NC_015574.1"/>
</dbReference>
<dbReference type="Proteomes" id="UP000009231">
    <property type="component" value="Chromosome"/>
</dbReference>
<dbReference type="eggNOG" id="arCOG02240">
    <property type="taxonomic scope" value="Archaea"/>
</dbReference>
<protein>
    <submittedName>
        <fullName evidence="1">4-oxalocrotonate tautomerase</fullName>
    </submittedName>
</protein>
<dbReference type="OrthoDB" id="8161at2157"/>
<organism evidence="1 2">
    <name type="scientific">Methanobacterium paludis (strain DSM 25820 / JCM 18151 / SWAN1)</name>
    <dbReference type="NCBI Taxonomy" id="868131"/>
    <lineage>
        <taxon>Archaea</taxon>
        <taxon>Methanobacteriati</taxon>
        <taxon>Methanobacteriota</taxon>
        <taxon>Methanomada group</taxon>
        <taxon>Methanobacteria</taxon>
        <taxon>Methanobacteriales</taxon>
        <taxon>Methanobacteriaceae</taxon>
        <taxon>Methanobacterium</taxon>
    </lineage>
</organism>
<gene>
    <name evidence="1" type="ordered locus">MSWAN_0741</name>
</gene>
<evidence type="ECO:0000313" key="1">
    <source>
        <dbReference type="EMBL" id="AEG17774.1"/>
    </source>
</evidence>
<name>F6D7T6_METPW</name>
<proteinExistence type="predicted"/>
<evidence type="ECO:0000313" key="2">
    <source>
        <dbReference type="Proteomes" id="UP000009231"/>
    </source>
</evidence>
<reference evidence="1 2" key="1">
    <citation type="journal article" date="2014" name="Int. J. Syst. Evol. Microbiol.">
        <title>Methanobacterium paludis sp. nov. and a novel strain of Methanobacterium lacus isolated from northern peatlands.</title>
        <authorList>
            <person name="Cadillo-Quiroz H."/>
            <person name="Brauer S.L."/>
            <person name="Goodson N."/>
            <person name="Yavitt J.B."/>
            <person name="Zinder S.H."/>
        </authorList>
    </citation>
    <scope>NUCLEOTIDE SEQUENCE [LARGE SCALE GENOMIC DNA]</scope>
    <source>
        <strain evidence="2">DSM 25820 / JCM 18151 / SWAN1</strain>
    </source>
</reference>
<sequence length="131" mass="14613">MCPLVKIEILKGKSEEYKKAILNGVHNALVEAFGIPEDDRFQRIYELSEDNLEYPPNRTDNVTLIEATILKGRSLKAKKELYTAIVKNLAENPGITSSDITIILLEPPLENWGVRGGKPGSEVDFGFKIDV</sequence>
<keyword evidence="2" id="KW-1185">Reference proteome</keyword>
<dbReference type="KEGG" id="mew:MSWAN_0741"/>
<dbReference type="AlphaFoldDB" id="F6D7T6"/>
<dbReference type="HOGENOM" id="CLU_148073_0_1_2"/>
<dbReference type="SUPFAM" id="SSF55331">
    <property type="entry name" value="Tautomerase/MIF"/>
    <property type="match status" value="1"/>
</dbReference>
<dbReference type="PANTHER" id="PTHR38460">
    <property type="entry name" value="TAUTOMERASE YOLI-RELATED"/>
    <property type="match status" value="1"/>
</dbReference>
<dbReference type="Gene3D" id="3.30.429.10">
    <property type="entry name" value="Macrophage Migration Inhibitory Factor"/>
    <property type="match status" value="1"/>
</dbReference>
<dbReference type="InterPro" id="IPR037479">
    <property type="entry name" value="Tauto_MSAD"/>
</dbReference>
<dbReference type="EMBL" id="CP002772">
    <property type="protein sequence ID" value="AEG17774.1"/>
    <property type="molecule type" value="Genomic_DNA"/>
</dbReference>
<accession>F6D7T6</accession>
<dbReference type="STRING" id="868131.MSWAN_0741"/>
<dbReference type="PANTHER" id="PTHR38460:SF1">
    <property type="entry name" value="TAUTOMERASE YOLI-RELATED"/>
    <property type="match status" value="1"/>
</dbReference>
<dbReference type="Pfam" id="PF14552">
    <property type="entry name" value="Tautomerase_2"/>
    <property type="match status" value="1"/>
</dbReference>
<dbReference type="InterPro" id="IPR014347">
    <property type="entry name" value="Tautomerase/MIF_sf"/>
</dbReference>
<dbReference type="GeneID" id="10668233"/>